<name>A0A7X0NEU9_9GAMM</name>
<evidence type="ECO:0000313" key="1">
    <source>
        <dbReference type="EMBL" id="MBB6542154.1"/>
    </source>
</evidence>
<reference evidence="1 2" key="1">
    <citation type="submission" date="2020-08" db="EMBL/GenBank/DDBJ databases">
        <title>Genomic Encyclopedia of Type Strains, Phase IV (KMG-IV): sequencing the most valuable type-strain genomes for metagenomic binning, comparative biology and taxonomic classification.</title>
        <authorList>
            <person name="Goeker M."/>
        </authorList>
    </citation>
    <scope>NUCLEOTIDE SEQUENCE [LARGE SCALE GENOMIC DNA]</scope>
    <source>
        <strain evidence="1 2">DSM 26287</strain>
    </source>
</reference>
<keyword evidence="2" id="KW-1185">Reference proteome</keyword>
<protein>
    <submittedName>
        <fullName evidence="1">Cell division inhibitor SulA</fullName>
    </submittedName>
</protein>
<organism evidence="1 2">
    <name type="scientific">Thalassotalea piscium</name>
    <dbReference type="NCBI Taxonomy" id="1230533"/>
    <lineage>
        <taxon>Bacteria</taxon>
        <taxon>Pseudomonadati</taxon>
        <taxon>Pseudomonadota</taxon>
        <taxon>Gammaproteobacteria</taxon>
        <taxon>Alteromonadales</taxon>
        <taxon>Colwelliaceae</taxon>
        <taxon>Thalassotalea</taxon>
    </lineage>
</organism>
<evidence type="ECO:0000313" key="2">
    <source>
        <dbReference type="Proteomes" id="UP000537141"/>
    </source>
</evidence>
<dbReference type="InterPro" id="IPR027417">
    <property type="entry name" value="P-loop_NTPase"/>
</dbReference>
<sequence>MMNINITNNELDELGCSLHSIKRNSLSIIDIDNELNLSQQYAEICRQYSIENKWILMINPDEEPLEQLTNYNEIDTSKILKVHANKHNLVLANIEKALCKGNCSAIVICNPLLSNEEITQLSKWAEFGKTSCIVIRNNRQVH</sequence>
<comment type="caution">
    <text evidence="1">The sequence shown here is derived from an EMBL/GenBank/DDBJ whole genome shotgun (WGS) entry which is preliminary data.</text>
</comment>
<proteinExistence type="predicted"/>
<dbReference type="Proteomes" id="UP000537141">
    <property type="component" value="Unassembled WGS sequence"/>
</dbReference>
<dbReference type="RefSeq" id="WP_184422498.1">
    <property type="nucleotide sequence ID" value="NZ_AP027362.1"/>
</dbReference>
<dbReference type="AlphaFoldDB" id="A0A7X0NEU9"/>
<accession>A0A7X0NEU9</accession>
<gene>
    <name evidence="1" type="ORF">HNQ55_000632</name>
</gene>
<dbReference type="EMBL" id="JACHHU010000003">
    <property type="protein sequence ID" value="MBB6542154.1"/>
    <property type="molecule type" value="Genomic_DNA"/>
</dbReference>
<dbReference type="Gene3D" id="3.40.50.300">
    <property type="entry name" value="P-loop containing nucleotide triphosphate hydrolases"/>
    <property type="match status" value="1"/>
</dbReference>
<dbReference type="SUPFAM" id="SSF52540">
    <property type="entry name" value="P-loop containing nucleoside triphosphate hydrolases"/>
    <property type="match status" value="1"/>
</dbReference>